<evidence type="ECO:0000259" key="1">
    <source>
        <dbReference type="Pfam" id="PF04909"/>
    </source>
</evidence>
<dbReference type="InterPro" id="IPR032466">
    <property type="entry name" value="Metal_Hydrolase"/>
</dbReference>
<proteinExistence type="predicted"/>
<dbReference type="PANTHER" id="PTHR43383">
    <property type="entry name" value="NODULIN 6"/>
    <property type="match status" value="1"/>
</dbReference>
<dbReference type="PANTHER" id="PTHR43383:SF2">
    <property type="entry name" value="AMIDOHYDROLASE 2 FAMILY PROTEIN"/>
    <property type="match status" value="1"/>
</dbReference>
<dbReference type="AlphaFoldDB" id="A0A1M4WJV4"/>
<dbReference type="EMBL" id="FQUL01000026">
    <property type="protein sequence ID" value="SHE81571.1"/>
    <property type="molecule type" value="Genomic_DNA"/>
</dbReference>
<feature type="domain" description="Amidohydrolase-related" evidence="1">
    <location>
        <begin position="166"/>
        <end position="383"/>
    </location>
</feature>
<dbReference type="OrthoDB" id="8244441at2"/>
<dbReference type="RefSeq" id="WP_072791311.1">
    <property type="nucleotide sequence ID" value="NZ_FQUL01000026.1"/>
</dbReference>
<gene>
    <name evidence="2" type="ORF">SAMN02745225_01698</name>
</gene>
<organism evidence="2 3">
    <name type="scientific">Ferrithrix thermotolerans DSM 19514</name>
    <dbReference type="NCBI Taxonomy" id="1121881"/>
    <lineage>
        <taxon>Bacteria</taxon>
        <taxon>Bacillati</taxon>
        <taxon>Actinomycetota</taxon>
        <taxon>Acidimicrobiia</taxon>
        <taxon>Acidimicrobiales</taxon>
        <taxon>Acidimicrobiaceae</taxon>
        <taxon>Ferrithrix</taxon>
    </lineage>
</organism>
<dbReference type="SUPFAM" id="SSF51556">
    <property type="entry name" value="Metallo-dependent hydrolases"/>
    <property type="match status" value="1"/>
</dbReference>
<dbReference type="Gene3D" id="3.20.20.140">
    <property type="entry name" value="Metal-dependent hydrolases"/>
    <property type="match status" value="1"/>
</dbReference>
<accession>A0A1M4WJV4</accession>
<reference evidence="3" key="1">
    <citation type="submission" date="2016-11" db="EMBL/GenBank/DDBJ databases">
        <authorList>
            <person name="Varghese N."/>
            <person name="Submissions S."/>
        </authorList>
    </citation>
    <scope>NUCLEOTIDE SEQUENCE [LARGE SCALE GENOMIC DNA]</scope>
    <source>
        <strain evidence="3">DSM 19514</strain>
    </source>
</reference>
<name>A0A1M4WJV4_9ACTN</name>
<keyword evidence="3" id="KW-1185">Reference proteome</keyword>
<dbReference type="STRING" id="1121881.SAMN02745225_01698"/>
<protein>
    <recommendedName>
        <fullName evidence="1">Amidohydrolase-related domain-containing protein</fullName>
    </recommendedName>
</protein>
<sequence>MTKDNGGSEIKDYVRSLSLVDNHCHSVSGSELSLLGFSNFLRESPPRRSGELDAFRSMVGMTLLKHCPQVLGGESFESPQTYVSRRGELSPSDVITRFMSALGVRTHLVDTGFNSSDLISIEDLSIYSGTNCLEIVRVEAVAESLLAEVGSAEFMNLFPSRLGSRAQNAIALKSVAAYRGGLSLSAVPPDKGDVKLALDRILGEAKLRGALPRMEGTLVESYLVHTSLEVCNLPIQFHIGFGDPDIQLDQTNPSLLTPVIKRAASMGRKIVLLHCYPYHRSAAYLAHAFENVYLDLGLTMNYVGSRSSEILKETLELAPFVRLMYSSDAYGLPELHFLGQLLFREALGSTLETWVSCGVCSESMAVETAELIAYRNADKLYGLQI</sequence>
<evidence type="ECO:0000313" key="2">
    <source>
        <dbReference type="EMBL" id="SHE81571.1"/>
    </source>
</evidence>
<evidence type="ECO:0000313" key="3">
    <source>
        <dbReference type="Proteomes" id="UP000184295"/>
    </source>
</evidence>
<dbReference type="GO" id="GO:0016787">
    <property type="term" value="F:hydrolase activity"/>
    <property type="evidence" value="ECO:0007669"/>
    <property type="project" value="InterPro"/>
</dbReference>
<dbReference type="InterPro" id="IPR006680">
    <property type="entry name" value="Amidohydro-rel"/>
</dbReference>
<dbReference type="Proteomes" id="UP000184295">
    <property type="component" value="Unassembled WGS sequence"/>
</dbReference>
<dbReference type="Pfam" id="PF04909">
    <property type="entry name" value="Amidohydro_2"/>
    <property type="match status" value="1"/>
</dbReference>